<dbReference type="Proteomes" id="UP000070255">
    <property type="component" value="Unassembled WGS sequence"/>
</dbReference>
<keyword evidence="3" id="KW-1185">Reference proteome</keyword>
<dbReference type="RefSeq" id="WP_059643896.1">
    <property type="nucleotide sequence ID" value="NZ_CP013424.1"/>
</dbReference>
<evidence type="ECO:0000313" key="3">
    <source>
        <dbReference type="Proteomes" id="UP000070255"/>
    </source>
</evidence>
<sequence>MGRSRYSIGETRSDWVSLAASHTPEHRFAAQAKLASAFSALFLAFAAEHGASALLSFAVDCRSTPEPGSKCLIAWSVEAVEPHSGLNGDVVRFNGRAWLPDGATVLSGTARAVVFPSTRVDSADGGADEKPFPPHPAPFA</sequence>
<protein>
    <recommendedName>
        <fullName evidence="4">Acyl dehydratase</fullName>
    </recommendedName>
</protein>
<gene>
    <name evidence="2" type="ORF">WS72_15010</name>
</gene>
<reference evidence="2 3" key="1">
    <citation type="submission" date="2015-11" db="EMBL/GenBank/DDBJ databases">
        <authorList>
            <person name="Sahl J."/>
            <person name="Wagner D."/>
            <person name="Keim P."/>
        </authorList>
    </citation>
    <scope>NUCLEOTIDE SEQUENCE [LARGE SCALE GENOMIC DNA]</scope>
    <source>
        <strain evidence="2 3">BDU18</strain>
    </source>
</reference>
<proteinExistence type="predicted"/>
<evidence type="ECO:0008006" key="4">
    <source>
        <dbReference type="Google" id="ProtNLM"/>
    </source>
</evidence>
<dbReference type="EMBL" id="LNJQ01000001">
    <property type="protein sequence ID" value="KWZ44032.1"/>
    <property type="molecule type" value="Genomic_DNA"/>
</dbReference>
<accession>A0ABR5TG98</accession>
<evidence type="ECO:0000256" key="1">
    <source>
        <dbReference type="SAM" id="MobiDB-lite"/>
    </source>
</evidence>
<comment type="caution">
    <text evidence="2">The sequence shown here is derived from an EMBL/GenBank/DDBJ whole genome shotgun (WGS) entry which is preliminary data.</text>
</comment>
<feature type="region of interest" description="Disordered" evidence="1">
    <location>
        <begin position="120"/>
        <end position="140"/>
    </location>
</feature>
<name>A0ABR5TG98_9BURK</name>
<evidence type="ECO:0000313" key="2">
    <source>
        <dbReference type="EMBL" id="KWZ44032.1"/>
    </source>
</evidence>
<organism evidence="2 3">
    <name type="scientific">Burkholderia savannae</name>
    <dbReference type="NCBI Taxonomy" id="1637837"/>
    <lineage>
        <taxon>Bacteria</taxon>
        <taxon>Pseudomonadati</taxon>
        <taxon>Pseudomonadota</taxon>
        <taxon>Betaproteobacteria</taxon>
        <taxon>Burkholderiales</taxon>
        <taxon>Burkholderiaceae</taxon>
        <taxon>Burkholderia</taxon>
        <taxon>pseudomallei group</taxon>
    </lineage>
</organism>